<feature type="region of interest" description="Disordered" evidence="1">
    <location>
        <begin position="53"/>
        <end position="116"/>
    </location>
</feature>
<dbReference type="OrthoDB" id="2168558at2"/>
<evidence type="ECO:0000313" key="4">
    <source>
        <dbReference type="EMBL" id="KGR83488.1"/>
    </source>
</evidence>
<dbReference type="eggNOG" id="ENOG5032SIV">
    <property type="taxonomic scope" value="Bacteria"/>
</dbReference>
<keyword evidence="2" id="KW-1133">Transmembrane helix</keyword>
<feature type="compositionally biased region" description="Polar residues" evidence="1">
    <location>
        <begin position="105"/>
        <end position="114"/>
    </location>
</feature>
<name>A0A0A3IKY5_9BACI</name>
<keyword evidence="5" id="KW-1185">Reference proteome</keyword>
<feature type="transmembrane region" description="Helical" evidence="2">
    <location>
        <begin position="29"/>
        <end position="48"/>
    </location>
</feature>
<feature type="domain" description="DUF1510" evidence="3">
    <location>
        <begin position="122"/>
        <end position="213"/>
    </location>
</feature>
<keyword evidence="2" id="KW-0812">Transmembrane</keyword>
<dbReference type="InterPro" id="IPR009988">
    <property type="entry name" value="DUF1510"/>
</dbReference>
<dbReference type="RefSeq" id="WP_036156714.1">
    <property type="nucleotide sequence ID" value="NZ_AVCX01000003.1"/>
</dbReference>
<feature type="region of interest" description="Disordered" evidence="1">
    <location>
        <begin position="1"/>
        <end position="23"/>
    </location>
</feature>
<comment type="caution">
    <text evidence="4">The sequence shown here is derived from an EMBL/GenBank/DDBJ whole genome shotgun (WGS) entry which is preliminary data.</text>
</comment>
<evidence type="ECO:0000256" key="2">
    <source>
        <dbReference type="SAM" id="Phobius"/>
    </source>
</evidence>
<evidence type="ECO:0000259" key="3">
    <source>
        <dbReference type="Pfam" id="PF07423"/>
    </source>
</evidence>
<feature type="compositionally biased region" description="Basic and acidic residues" evidence="1">
    <location>
        <begin position="1"/>
        <end position="10"/>
    </location>
</feature>
<protein>
    <recommendedName>
        <fullName evidence="3">DUF1510 domain-containing protein</fullName>
    </recommendedName>
</protein>
<organism evidence="4 5">
    <name type="scientific">Lysinibacillus odysseyi 34hs-1 = NBRC 100172</name>
    <dbReference type="NCBI Taxonomy" id="1220589"/>
    <lineage>
        <taxon>Bacteria</taxon>
        <taxon>Bacillati</taxon>
        <taxon>Bacillota</taxon>
        <taxon>Bacilli</taxon>
        <taxon>Bacillales</taxon>
        <taxon>Bacillaceae</taxon>
        <taxon>Lysinibacillus</taxon>
    </lineage>
</organism>
<proteinExistence type="predicted"/>
<keyword evidence="2" id="KW-0472">Membrane</keyword>
<dbReference type="AlphaFoldDB" id="A0A0A3IKY5"/>
<reference evidence="4 5" key="1">
    <citation type="submission" date="2014-02" db="EMBL/GenBank/DDBJ databases">
        <title>Draft genome sequence of Lysinibacillus odysseyi NBRC 100172.</title>
        <authorList>
            <person name="Zhang F."/>
            <person name="Wang G."/>
            <person name="Zhang L."/>
        </authorList>
    </citation>
    <scope>NUCLEOTIDE SEQUENCE [LARGE SCALE GENOMIC DNA]</scope>
    <source>
        <strain evidence="4 5">NBRC 100172</strain>
    </source>
</reference>
<evidence type="ECO:0000256" key="1">
    <source>
        <dbReference type="SAM" id="MobiDB-lite"/>
    </source>
</evidence>
<evidence type="ECO:0000313" key="5">
    <source>
        <dbReference type="Proteomes" id="UP000030437"/>
    </source>
</evidence>
<dbReference type="Pfam" id="PF07423">
    <property type="entry name" value="DUF1510"/>
    <property type="match status" value="1"/>
</dbReference>
<sequence length="220" mass="24757">MSKKEKERLDPSQPATRTNRRKEKMDRTLNYLIGIVSVLIVISVIVIFTGNEDEEAAKEPAEETPVESQPIEEEENAVEEDEEVESEPAPQDEEEAEEPTESETNAPKVSSSDQPAVDEVWTNDAWKPYATAQTGEHTSTFTEGDIDYEEKLKAIYSVIPLDQQESILWSIRNNGNAKSAVAVLSSKDKAQKYRVAIEWIDDQGWKPQQVEVLNTLEGAY</sequence>
<feature type="compositionally biased region" description="Acidic residues" evidence="1">
    <location>
        <begin position="53"/>
        <end position="101"/>
    </location>
</feature>
<dbReference type="STRING" id="1220589.CD32_16820"/>
<dbReference type="EMBL" id="JPVP01000058">
    <property type="protein sequence ID" value="KGR83488.1"/>
    <property type="molecule type" value="Genomic_DNA"/>
</dbReference>
<gene>
    <name evidence="4" type="ORF">CD32_16820</name>
</gene>
<accession>A0A0A3IKY5</accession>
<dbReference type="Proteomes" id="UP000030437">
    <property type="component" value="Unassembled WGS sequence"/>
</dbReference>